<reference evidence="2 3" key="1">
    <citation type="submission" date="2021-01" db="EMBL/GenBank/DDBJ databases">
        <title>Diatom-associated Roseobacters Show Island Model of Population Structure.</title>
        <authorList>
            <person name="Qu L."/>
            <person name="Feng X."/>
            <person name="Chen Y."/>
            <person name="Li L."/>
            <person name="Wang X."/>
            <person name="Hu Z."/>
            <person name="Wang H."/>
            <person name="Luo H."/>
        </authorList>
    </citation>
    <scope>NUCLEOTIDE SEQUENCE [LARGE SCALE GENOMIC DNA]</scope>
    <source>
        <strain evidence="2 3">TR60-84</strain>
    </source>
</reference>
<dbReference type="EMBL" id="JAFBRM010000008">
    <property type="protein sequence ID" value="MBM1715654.1"/>
    <property type="molecule type" value="Genomic_DNA"/>
</dbReference>
<accession>A0AAE2W169</accession>
<protein>
    <submittedName>
        <fullName evidence="2">Uncharacterized protein</fullName>
    </submittedName>
</protein>
<keyword evidence="1" id="KW-0472">Membrane</keyword>
<keyword evidence="1" id="KW-0812">Transmembrane</keyword>
<evidence type="ECO:0000313" key="3">
    <source>
        <dbReference type="Proteomes" id="UP000732193"/>
    </source>
</evidence>
<proteinExistence type="predicted"/>
<sequence length="133" mass="13826">MRAVSYLACIIGGAVLGYLLLSLGVIDAVDGVPGTMEEPAIALPTYLGFVSAMMTAVTAVLAAVAIGIGVVAFFTFGGIKSEAQKIASERVNELVNEKLSDEAIKARIDEIAFGQGSLGELDEDFDPDDTGNR</sequence>
<gene>
    <name evidence="2" type="ORF">JQV55_18940</name>
</gene>
<evidence type="ECO:0000313" key="2">
    <source>
        <dbReference type="EMBL" id="MBM1715654.1"/>
    </source>
</evidence>
<dbReference type="Proteomes" id="UP000732193">
    <property type="component" value="Unassembled WGS sequence"/>
</dbReference>
<dbReference type="RefSeq" id="WP_203243402.1">
    <property type="nucleotide sequence ID" value="NZ_JAFBRH010000004.1"/>
</dbReference>
<dbReference type="AlphaFoldDB" id="A0AAE2W169"/>
<keyword evidence="3" id="KW-1185">Reference proteome</keyword>
<comment type="caution">
    <text evidence="2">The sequence shown here is derived from an EMBL/GenBank/DDBJ whole genome shotgun (WGS) entry which is preliminary data.</text>
</comment>
<feature type="transmembrane region" description="Helical" evidence="1">
    <location>
        <begin position="7"/>
        <end position="26"/>
    </location>
</feature>
<name>A0AAE2W169_9RHOB</name>
<feature type="transmembrane region" description="Helical" evidence="1">
    <location>
        <begin position="46"/>
        <end position="76"/>
    </location>
</feature>
<keyword evidence="1" id="KW-1133">Transmembrane helix</keyword>
<evidence type="ECO:0000256" key="1">
    <source>
        <dbReference type="SAM" id="Phobius"/>
    </source>
</evidence>
<organism evidence="2 3">
    <name type="scientific">Sulfitobacter geojensis</name>
    <dbReference type="NCBI Taxonomy" id="1342299"/>
    <lineage>
        <taxon>Bacteria</taxon>
        <taxon>Pseudomonadati</taxon>
        <taxon>Pseudomonadota</taxon>
        <taxon>Alphaproteobacteria</taxon>
        <taxon>Rhodobacterales</taxon>
        <taxon>Roseobacteraceae</taxon>
        <taxon>Sulfitobacter</taxon>
    </lineage>
</organism>